<feature type="region of interest" description="Disordered" evidence="1">
    <location>
        <begin position="1"/>
        <end position="159"/>
    </location>
</feature>
<name>K0SQ54_THAOC</name>
<dbReference type="AlphaFoldDB" id="K0SQ54"/>
<feature type="non-terminal residue" evidence="2">
    <location>
        <position position="1"/>
    </location>
</feature>
<comment type="caution">
    <text evidence="2">The sequence shown here is derived from an EMBL/GenBank/DDBJ whole genome shotgun (WGS) entry which is preliminary data.</text>
</comment>
<protein>
    <submittedName>
        <fullName evidence="2">Uncharacterized protein</fullName>
    </submittedName>
</protein>
<evidence type="ECO:0000256" key="1">
    <source>
        <dbReference type="SAM" id="MobiDB-lite"/>
    </source>
</evidence>
<evidence type="ECO:0000313" key="2">
    <source>
        <dbReference type="EMBL" id="EJK67109.1"/>
    </source>
</evidence>
<feature type="compositionally biased region" description="Acidic residues" evidence="1">
    <location>
        <begin position="68"/>
        <end position="83"/>
    </location>
</feature>
<organism evidence="2 3">
    <name type="scientific">Thalassiosira oceanica</name>
    <name type="common">Marine diatom</name>
    <dbReference type="NCBI Taxonomy" id="159749"/>
    <lineage>
        <taxon>Eukaryota</taxon>
        <taxon>Sar</taxon>
        <taxon>Stramenopiles</taxon>
        <taxon>Ochrophyta</taxon>
        <taxon>Bacillariophyta</taxon>
        <taxon>Coscinodiscophyceae</taxon>
        <taxon>Thalassiosirophycidae</taxon>
        <taxon>Thalassiosirales</taxon>
        <taxon>Thalassiosiraceae</taxon>
        <taxon>Thalassiosira</taxon>
    </lineage>
</organism>
<feature type="compositionally biased region" description="Low complexity" evidence="1">
    <location>
        <begin position="136"/>
        <end position="147"/>
    </location>
</feature>
<feature type="compositionally biased region" description="Basic and acidic residues" evidence="1">
    <location>
        <begin position="1"/>
        <end position="10"/>
    </location>
</feature>
<reference evidence="2 3" key="1">
    <citation type="journal article" date="2012" name="Genome Biol.">
        <title>Genome and low-iron response of an oceanic diatom adapted to chronic iron limitation.</title>
        <authorList>
            <person name="Lommer M."/>
            <person name="Specht M."/>
            <person name="Roy A.S."/>
            <person name="Kraemer L."/>
            <person name="Andreson R."/>
            <person name="Gutowska M.A."/>
            <person name="Wolf J."/>
            <person name="Bergner S.V."/>
            <person name="Schilhabel M.B."/>
            <person name="Klostermeier U.C."/>
            <person name="Beiko R.G."/>
            <person name="Rosenstiel P."/>
            <person name="Hippler M."/>
            <person name="Laroche J."/>
        </authorList>
    </citation>
    <scope>NUCLEOTIDE SEQUENCE [LARGE SCALE GENOMIC DNA]</scope>
    <source>
        <strain evidence="2 3">CCMP1005</strain>
    </source>
</reference>
<dbReference type="EMBL" id="AGNL01013665">
    <property type="protein sequence ID" value="EJK67109.1"/>
    <property type="molecule type" value="Genomic_DNA"/>
</dbReference>
<sequence>GAGGVDKVDKQPGGPDKNRIAGNNAGTKEGTGEDWVMKNNLQGSSLASPYFTPVGHTMARKPVMSYDFNEDDTNSDEDDESDGELDHPVINYDSSKEESESLMLSTVSEARRPPLYPPPSNPTALASKIPVLCQVSNSSTSPSIQPSRFLAASNEAKGH</sequence>
<dbReference type="Proteomes" id="UP000266841">
    <property type="component" value="Unassembled WGS sequence"/>
</dbReference>
<accession>K0SQ54</accession>
<gene>
    <name evidence="2" type="ORF">THAOC_11900</name>
</gene>
<proteinExistence type="predicted"/>
<evidence type="ECO:0000313" key="3">
    <source>
        <dbReference type="Proteomes" id="UP000266841"/>
    </source>
</evidence>
<keyword evidence="3" id="KW-1185">Reference proteome</keyword>